<proteinExistence type="predicted"/>
<gene>
    <name evidence="1" type="ORF">BV22DRAFT_1112521</name>
</gene>
<evidence type="ECO:0000313" key="1">
    <source>
        <dbReference type="EMBL" id="KAH7925019.1"/>
    </source>
</evidence>
<dbReference type="EMBL" id="MU266411">
    <property type="protein sequence ID" value="KAH7925019.1"/>
    <property type="molecule type" value="Genomic_DNA"/>
</dbReference>
<comment type="caution">
    <text evidence="1">The sequence shown here is derived from an EMBL/GenBank/DDBJ whole genome shotgun (WGS) entry which is preliminary data.</text>
</comment>
<organism evidence="1 2">
    <name type="scientific">Leucogyrophana mollusca</name>
    <dbReference type="NCBI Taxonomy" id="85980"/>
    <lineage>
        <taxon>Eukaryota</taxon>
        <taxon>Fungi</taxon>
        <taxon>Dikarya</taxon>
        <taxon>Basidiomycota</taxon>
        <taxon>Agaricomycotina</taxon>
        <taxon>Agaricomycetes</taxon>
        <taxon>Agaricomycetidae</taxon>
        <taxon>Boletales</taxon>
        <taxon>Boletales incertae sedis</taxon>
        <taxon>Leucogyrophana</taxon>
    </lineage>
</organism>
<dbReference type="Proteomes" id="UP000790709">
    <property type="component" value="Unassembled WGS sequence"/>
</dbReference>
<protein>
    <submittedName>
        <fullName evidence="1">Uncharacterized protein</fullName>
    </submittedName>
</protein>
<evidence type="ECO:0000313" key="2">
    <source>
        <dbReference type="Proteomes" id="UP000790709"/>
    </source>
</evidence>
<keyword evidence="2" id="KW-1185">Reference proteome</keyword>
<accession>A0ACB8BH40</accession>
<reference evidence="1" key="1">
    <citation type="journal article" date="2021" name="New Phytol.">
        <title>Evolutionary innovations through gain and loss of genes in the ectomycorrhizal Boletales.</title>
        <authorList>
            <person name="Wu G."/>
            <person name="Miyauchi S."/>
            <person name="Morin E."/>
            <person name="Kuo A."/>
            <person name="Drula E."/>
            <person name="Varga T."/>
            <person name="Kohler A."/>
            <person name="Feng B."/>
            <person name="Cao Y."/>
            <person name="Lipzen A."/>
            <person name="Daum C."/>
            <person name="Hundley H."/>
            <person name="Pangilinan J."/>
            <person name="Johnson J."/>
            <person name="Barry K."/>
            <person name="LaButti K."/>
            <person name="Ng V."/>
            <person name="Ahrendt S."/>
            <person name="Min B."/>
            <person name="Choi I.G."/>
            <person name="Park H."/>
            <person name="Plett J.M."/>
            <person name="Magnuson J."/>
            <person name="Spatafora J.W."/>
            <person name="Nagy L.G."/>
            <person name="Henrissat B."/>
            <person name="Grigoriev I.V."/>
            <person name="Yang Z.L."/>
            <person name="Xu J."/>
            <person name="Martin F.M."/>
        </authorList>
    </citation>
    <scope>NUCLEOTIDE SEQUENCE</scope>
    <source>
        <strain evidence="1">KUC20120723A-06</strain>
    </source>
</reference>
<name>A0ACB8BH40_9AGAM</name>
<sequence length="165" mass="18759">MSAKSITSSPVVTTLFARTPLPPLTAERVWRPDLSAQINALRAGINVKAVLHLLNDDFDGCHNLAQTQEGNPYSDNLHAIVHRREPDYWNSQYWYGRLYHSHMSEIYLPGASKAKVQQAAIKFVDDVKRANETGNGVDEMEKRQWDEMTKLARILIELEGQEGRK</sequence>